<dbReference type="AlphaFoldDB" id="A0A1W6ZLT2"/>
<dbReference type="KEGG" id="psin:CAK95_03220"/>
<reference evidence="1 2" key="1">
    <citation type="submission" date="2017-05" db="EMBL/GenBank/DDBJ databases">
        <title>Full genome sequence of Pseudorhodoplanes sinuspersici.</title>
        <authorList>
            <person name="Dastgheib S.M.M."/>
            <person name="Shavandi M."/>
            <person name="Tirandaz H."/>
        </authorList>
    </citation>
    <scope>NUCLEOTIDE SEQUENCE [LARGE SCALE GENOMIC DNA]</scope>
    <source>
        <strain evidence="1 2">RIPI110</strain>
    </source>
</reference>
<dbReference type="STRING" id="1235591.CAK95_03220"/>
<keyword evidence="2" id="KW-1185">Reference proteome</keyword>
<gene>
    <name evidence="1" type="ORF">CAK95_03220</name>
</gene>
<sequence length="175" mass="18949">MPKVRAFNIRGLGRFPSNGMVKLTSLLNEIPGVSATTDDHGIFGFEYVTNLADACIAAHKSGRLIALHGHSFGANAAIMIATRLAKRDIAVDYLAAIDPAAQFALSVPLNVRRVYNPYQTIDPVGRGIVMPAKGESAAHWKSRAVIERRNQLHVRIDDDATVHRTIVNAVKALTA</sequence>
<evidence type="ECO:0000313" key="2">
    <source>
        <dbReference type="Proteomes" id="UP000194137"/>
    </source>
</evidence>
<dbReference type="InterPro" id="IPR029058">
    <property type="entry name" value="AB_hydrolase_fold"/>
</dbReference>
<dbReference type="EMBL" id="CP021112">
    <property type="protein sequence ID" value="ARP98207.1"/>
    <property type="molecule type" value="Genomic_DNA"/>
</dbReference>
<name>A0A1W6ZLT2_9HYPH</name>
<accession>A0A1W6ZLT2</accession>
<dbReference type="Proteomes" id="UP000194137">
    <property type="component" value="Chromosome"/>
</dbReference>
<protein>
    <submittedName>
        <fullName evidence="1">Uncharacterized protein</fullName>
    </submittedName>
</protein>
<organism evidence="1 2">
    <name type="scientific">Pseudorhodoplanes sinuspersici</name>
    <dbReference type="NCBI Taxonomy" id="1235591"/>
    <lineage>
        <taxon>Bacteria</taxon>
        <taxon>Pseudomonadati</taxon>
        <taxon>Pseudomonadota</taxon>
        <taxon>Alphaproteobacteria</taxon>
        <taxon>Hyphomicrobiales</taxon>
        <taxon>Pseudorhodoplanes</taxon>
    </lineage>
</organism>
<proteinExistence type="predicted"/>
<evidence type="ECO:0000313" key="1">
    <source>
        <dbReference type="EMBL" id="ARP98207.1"/>
    </source>
</evidence>
<dbReference type="SUPFAM" id="SSF53474">
    <property type="entry name" value="alpha/beta-Hydrolases"/>
    <property type="match status" value="1"/>
</dbReference>
<dbReference type="Gene3D" id="3.40.50.1820">
    <property type="entry name" value="alpha/beta hydrolase"/>
    <property type="match status" value="1"/>
</dbReference>